<gene>
    <name evidence="3" type="ORF">ZHD862_LOCUS7194</name>
</gene>
<dbReference type="GO" id="GO:0005737">
    <property type="term" value="C:cytoplasm"/>
    <property type="evidence" value="ECO:0007669"/>
    <property type="project" value="TreeGrafter"/>
</dbReference>
<keyword evidence="1" id="KW-1133">Transmembrane helix</keyword>
<protein>
    <recommendedName>
        <fullName evidence="2">NAD-dependent epimerase/dehydratase domain-containing protein</fullName>
    </recommendedName>
</protein>
<dbReference type="PANTHER" id="PTHR48079">
    <property type="entry name" value="PROTEIN YEEZ"/>
    <property type="match status" value="1"/>
</dbReference>
<dbReference type="Gene3D" id="3.40.50.720">
    <property type="entry name" value="NAD(P)-binding Rossmann-like Domain"/>
    <property type="match status" value="2"/>
</dbReference>
<accession>A0A813ZBT5</accession>
<dbReference type="PANTHER" id="PTHR48079:SF6">
    <property type="entry name" value="NAD(P)-BINDING DOMAIN-CONTAINING PROTEIN-RELATED"/>
    <property type="match status" value="1"/>
</dbReference>
<dbReference type="SUPFAM" id="SSF51735">
    <property type="entry name" value="NAD(P)-binding Rossmann-fold domains"/>
    <property type="match status" value="1"/>
</dbReference>
<name>A0A813ZBT5_9BILA</name>
<organism evidence="3 4">
    <name type="scientific">Rotaria sordida</name>
    <dbReference type="NCBI Taxonomy" id="392033"/>
    <lineage>
        <taxon>Eukaryota</taxon>
        <taxon>Metazoa</taxon>
        <taxon>Spiralia</taxon>
        <taxon>Gnathifera</taxon>
        <taxon>Rotifera</taxon>
        <taxon>Eurotatoria</taxon>
        <taxon>Bdelloidea</taxon>
        <taxon>Philodinida</taxon>
        <taxon>Philodinidae</taxon>
        <taxon>Rotaria</taxon>
    </lineage>
</organism>
<dbReference type="InterPro" id="IPR051783">
    <property type="entry name" value="NAD(P)-dependent_oxidoreduct"/>
</dbReference>
<keyword evidence="1" id="KW-0812">Transmembrane</keyword>
<dbReference type="Proteomes" id="UP000663864">
    <property type="component" value="Unassembled WGS sequence"/>
</dbReference>
<keyword evidence="1" id="KW-0472">Membrane</keyword>
<feature type="transmembrane region" description="Helical" evidence="1">
    <location>
        <begin position="6"/>
        <end position="26"/>
    </location>
</feature>
<comment type="caution">
    <text evidence="3">The sequence shown here is derived from an EMBL/GenBank/DDBJ whole genome shotgun (WGS) entry which is preliminary data.</text>
</comment>
<dbReference type="Pfam" id="PF01370">
    <property type="entry name" value="Epimerase"/>
    <property type="match status" value="1"/>
</dbReference>
<evidence type="ECO:0000313" key="3">
    <source>
        <dbReference type="EMBL" id="CAF0897163.1"/>
    </source>
</evidence>
<evidence type="ECO:0000259" key="2">
    <source>
        <dbReference type="Pfam" id="PF01370"/>
    </source>
</evidence>
<feature type="domain" description="NAD-dependent epimerase/dehydratase" evidence="2">
    <location>
        <begin position="8"/>
        <end position="234"/>
    </location>
</feature>
<dbReference type="GO" id="GO:0004029">
    <property type="term" value="F:aldehyde dehydrogenase (NAD+) activity"/>
    <property type="evidence" value="ECO:0007669"/>
    <property type="project" value="TreeGrafter"/>
</dbReference>
<dbReference type="InterPro" id="IPR001509">
    <property type="entry name" value="Epimerase_deHydtase"/>
</dbReference>
<sequence length="366" mass="39729">MSSKQINIFLTGVTGYIGGSILTGLLHHPNVSNFKITALIRGDESRVKKIASLGVTTLIGTNDSHDIIEKAASESHVVIHTSNSADDIPSTRSIISGLNKRTETTGKPAIYIHTSGTAVISEDVRGKKGSSTVYSDLDPDKINSVSDEQAHRNVDLLIINAAQANPLLKSVIVIPPAIHGIGTGLFHRYSETLAALIRAALKRDKVEMIGPGESKWSYSHIDDSVDAYIILLDQLLAVYGPNAKPDAKPSSYLTTGREGYYFTENGQVSGQEVSEKIGETLYKKGVLKSPEVTSFPDDEIESALFGPFSWVLGCQSNSKAERLAKLGWKPHRPNMLDCVEEQVDALLNDAKNGDSWNRRLFGQDIS</sequence>
<evidence type="ECO:0000256" key="1">
    <source>
        <dbReference type="SAM" id="Phobius"/>
    </source>
</evidence>
<dbReference type="EMBL" id="CAJNOT010000215">
    <property type="protein sequence ID" value="CAF0897163.1"/>
    <property type="molecule type" value="Genomic_DNA"/>
</dbReference>
<dbReference type="AlphaFoldDB" id="A0A813ZBT5"/>
<evidence type="ECO:0000313" key="4">
    <source>
        <dbReference type="Proteomes" id="UP000663864"/>
    </source>
</evidence>
<dbReference type="InterPro" id="IPR036291">
    <property type="entry name" value="NAD(P)-bd_dom_sf"/>
</dbReference>
<proteinExistence type="predicted"/>
<reference evidence="3" key="1">
    <citation type="submission" date="2021-02" db="EMBL/GenBank/DDBJ databases">
        <authorList>
            <person name="Nowell W R."/>
        </authorList>
    </citation>
    <scope>NUCLEOTIDE SEQUENCE</scope>
</reference>